<dbReference type="SUPFAM" id="SSF53335">
    <property type="entry name" value="S-adenosyl-L-methionine-dependent methyltransferases"/>
    <property type="match status" value="1"/>
</dbReference>
<evidence type="ECO:0000256" key="4">
    <source>
        <dbReference type="ARBA" id="ARBA00013346"/>
    </source>
</evidence>
<dbReference type="PANTHER" id="PTHR11579">
    <property type="entry name" value="PROTEIN-L-ISOASPARTATE O-METHYLTRANSFERASE"/>
    <property type="match status" value="1"/>
</dbReference>
<evidence type="ECO:0000256" key="9">
    <source>
        <dbReference type="ARBA" id="ARBA00030757"/>
    </source>
</evidence>
<comment type="caution">
    <text evidence="12">The sequence shown here is derived from an EMBL/GenBank/DDBJ whole genome shotgun (WGS) entry which is preliminary data.</text>
</comment>
<evidence type="ECO:0000256" key="8">
    <source>
        <dbReference type="ARBA" id="ARBA00022691"/>
    </source>
</evidence>
<evidence type="ECO:0000256" key="10">
    <source>
        <dbReference type="ARBA" id="ARBA00031323"/>
    </source>
</evidence>
<reference evidence="13" key="1">
    <citation type="journal article" date="2019" name="Int. J. Syst. Evol. Microbiol.">
        <title>The Global Catalogue of Microorganisms (GCM) 10K type strain sequencing project: providing services to taxonomists for standard genome sequencing and annotation.</title>
        <authorList>
            <consortium name="The Broad Institute Genomics Platform"/>
            <consortium name="The Broad Institute Genome Sequencing Center for Infectious Disease"/>
            <person name="Wu L."/>
            <person name="Ma J."/>
        </authorList>
    </citation>
    <scope>NUCLEOTIDE SEQUENCE [LARGE SCALE GENOMIC DNA]</scope>
    <source>
        <strain evidence="13">JCM 17938</strain>
    </source>
</reference>
<accession>A0ABP8TF55</accession>
<keyword evidence="7" id="KW-0808">Transferase</keyword>
<keyword evidence="5" id="KW-0963">Cytoplasm</keyword>
<dbReference type="Proteomes" id="UP001500212">
    <property type="component" value="Unassembled WGS sequence"/>
</dbReference>
<comment type="subcellular location">
    <subcellularLocation>
        <location evidence="1">Cytoplasm</location>
    </subcellularLocation>
</comment>
<evidence type="ECO:0000256" key="6">
    <source>
        <dbReference type="ARBA" id="ARBA00022603"/>
    </source>
</evidence>
<evidence type="ECO:0000256" key="2">
    <source>
        <dbReference type="ARBA" id="ARBA00005369"/>
    </source>
</evidence>
<dbReference type="GO" id="GO:0032259">
    <property type="term" value="P:methylation"/>
    <property type="evidence" value="ECO:0007669"/>
    <property type="project" value="UniProtKB-KW"/>
</dbReference>
<evidence type="ECO:0000256" key="3">
    <source>
        <dbReference type="ARBA" id="ARBA00011890"/>
    </source>
</evidence>
<dbReference type="PANTHER" id="PTHR11579:SF0">
    <property type="entry name" value="PROTEIN-L-ISOASPARTATE(D-ASPARTATE) O-METHYLTRANSFERASE"/>
    <property type="match status" value="1"/>
</dbReference>
<dbReference type="EC" id="2.1.1.77" evidence="3"/>
<organism evidence="12 13">
    <name type="scientific">Actinoallomurus liliacearum</name>
    <dbReference type="NCBI Taxonomy" id="1080073"/>
    <lineage>
        <taxon>Bacteria</taxon>
        <taxon>Bacillati</taxon>
        <taxon>Actinomycetota</taxon>
        <taxon>Actinomycetes</taxon>
        <taxon>Streptosporangiales</taxon>
        <taxon>Thermomonosporaceae</taxon>
        <taxon>Actinoallomurus</taxon>
    </lineage>
</organism>
<dbReference type="RefSeq" id="WP_345350746.1">
    <property type="nucleotide sequence ID" value="NZ_BAABHJ010000005.1"/>
</dbReference>
<evidence type="ECO:0000256" key="11">
    <source>
        <dbReference type="ARBA" id="ARBA00031350"/>
    </source>
</evidence>
<evidence type="ECO:0000313" key="12">
    <source>
        <dbReference type="EMBL" id="GAA4604726.1"/>
    </source>
</evidence>
<keyword evidence="6 12" id="KW-0489">Methyltransferase</keyword>
<dbReference type="EMBL" id="BAABHJ010000005">
    <property type="protein sequence ID" value="GAA4604726.1"/>
    <property type="molecule type" value="Genomic_DNA"/>
</dbReference>
<proteinExistence type="inferred from homology"/>
<gene>
    <name evidence="12" type="ORF">GCM10023195_16130</name>
</gene>
<sequence>MKSPDPRARAEALADLLAGQGDLTDERWRQALVEVPRHLFVPDVAWANPDGPAPGYPVDRTHDEAAWWDAVYSDASLVTQRDDGGSDVLGDGLASSSCSAPGAVFAFLESLVVKDHDRVLEIGTGTGWTAALLSHRIGDRNVTTIEIDPVLAERAAANLKTAGYAPRLVVGNGAEGWPDGAPFDRVHVTCAVATIPYAWVEQTRPGGLILTPYSPGYGYGWLARLAVVGDGTAVGRFPSSAGYMLMRSQRPARGAAFDWVHESDDPAESTTRLDPRHLHDDTDADLFICASTPGVHKRLYYDEETDSGEATFWVLENAGHDGSWASVDYVPGKTEFLVQQHGPRRLWDEVSAAYLRWLSLGRPARDRFGLTVSPEGERVWLDDPINLIGP</sequence>
<evidence type="ECO:0000313" key="13">
    <source>
        <dbReference type="Proteomes" id="UP001500212"/>
    </source>
</evidence>
<comment type="similarity">
    <text evidence="2">Belongs to the methyltransferase superfamily. L-isoaspartyl/D-aspartyl protein methyltransferase family.</text>
</comment>
<dbReference type="GO" id="GO:0008168">
    <property type="term" value="F:methyltransferase activity"/>
    <property type="evidence" value="ECO:0007669"/>
    <property type="project" value="UniProtKB-KW"/>
</dbReference>
<protein>
    <recommendedName>
        <fullName evidence="4">Protein-L-isoaspartate O-methyltransferase</fullName>
        <ecNumber evidence="3">2.1.1.77</ecNumber>
    </recommendedName>
    <alternativeName>
        <fullName evidence="11">L-isoaspartyl protein carboxyl methyltransferase</fullName>
    </alternativeName>
    <alternativeName>
        <fullName evidence="9">Protein L-isoaspartyl methyltransferase</fullName>
    </alternativeName>
    <alternativeName>
        <fullName evidence="10">Protein-beta-aspartate methyltransferase</fullName>
    </alternativeName>
</protein>
<evidence type="ECO:0000256" key="1">
    <source>
        <dbReference type="ARBA" id="ARBA00004496"/>
    </source>
</evidence>
<dbReference type="InterPro" id="IPR029063">
    <property type="entry name" value="SAM-dependent_MTases_sf"/>
</dbReference>
<name>A0ABP8TF55_9ACTN</name>
<dbReference type="Gene3D" id="3.40.50.150">
    <property type="entry name" value="Vaccinia Virus protein VP39"/>
    <property type="match status" value="1"/>
</dbReference>
<keyword evidence="8" id="KW-0949">S-adenosyl-L-methionine</keyword>
<dbReference type="Pfam" id="PF01135">
    <property type="entry name" value="PCMT"/>
    <property type="match status" value="1"/>
</dbReference>
<dbReference type="InterPro" id="IPR000682">
    <property type="entry name" value="PCMT"/>
</dbReference>
<evidence type="ECO:0000256" key="7">
    <source>
        <dbReference type="ARBA" id="ARBA00022679"/>
    </source>
</evidence>
<dbReference type="CDD" id="cd02440">
    <property type="entry name" value="AdoMet_MTases"/>
    <property type="match status" value="1"/>
</dbReference>
<evidence type="ECO:0000256" key="5">
    <source>
        <dbReference type="ARBA" id="ARBA00022490"/>
    </source>
</evidence>
<keyword evidence="13" id="KW-1185">Reference proteome</keyword>